<evidence type="ECO:0000313" key="1">
    <source>
        <dbReference type="EMBL" id="EHL03594.1"/>
    </source>
</evidence>
<dbReference type="Proteomes" id="UP000005446">
    <property type="component" value="Unassembled WGS sequence"/>
</dbReference>
<keyword evidence="2" id="KW-1185">Reference proteome</keyword>
<reference evidence="1 2" key="1">
    <citation type="journal article" date="2012" name="Eukaryot. Cell">
        <title>Genome sequence of the fungus Glarea lozoyensis: the first genome sequence of a species from the Helotiaceae family.</title>
        <authorList>
            <person name="Youssar L."/>
            <person name="Gruening B.A."/>
            <person name="Erxleben A."/>
            <person name="Guenther S."/>
            <person name="Huettel W."/>
        </authorList>
    </citation>
    <scope>NUCLEOTIDE SEQUENCE [LARGE SCALE GENOMIC DNA]</scope>
    <source>
        <strain evidence="2">ATCC 74030 / MF5533</strain>
    </source>
</reference>
<evidence type="ECO:0000313" key="2">
    <source>
        <dbReference type="Proteomes" id="UP000005446"/>
    </source>
</evidence>
<dbReference type="EMBL" id="AGUE01000006">
    <property type="protein sequence ID" value="EHL03594.1"/>
    <property type="molecule type" value="Genomic_DNA"/>
</dbReference>
<sequence>MDFDALVTALMHHALYRLIAVTDLTSIPVTTIIIECKGLLKRWTAGPEPRFKALQSKEYENKGNWKKLEESMEILENFNQTLAFQLDEAGTTLYYLHHSVARPWGELIADTSYRTTAEDVIKFCDGIVAHKFLRFEKRAEYEKSEVPKIGMVFTFNCDLSVSIVLLIFSALSFHIGQSFACFNHND</sequence>
<dbReference type="OrthoDB" id="10379106at2759"/>
<name>H0ECU0_GLAL7</name>
<accession>H0ECU0</accession>
<protein>
    <submittedName>
        <fullName evidence="1">Uncharacterized protein</fullName>
    </submittedName>
</protein>
<comment type="caution">
    <text evidence="1">The sequence shown here is derived from an EMBL/GenBank/DDBJ whole genome shotgun (WGS) entry which is preliminary data.</text>
</comment>
<organism evidence="1 2">
    <name type="scientific">Glarea lozoyensis (strain ATCC 74030 / MF5533)</name>
    <dbReference type="NCBI Taxonomy" id="1104152"/>
    <lineage>
        <taxon>Eukaryota</taxon>
        <taxon>Fungi</taxon>
        <taxon>Dikarya</taxon>
        <taxon>Ascomycota</taxon>
        <taxon>Pezizomycotina</taxon>
        <taxon>Leotiomycetes</taxon>
        <taxon>Helotiales</taxon>
        <taxon>Helotiaceae</taxon>
        <taxon>Glarea</taxon>
    </lineage>
</organism>
<proteinExistence type="predicted"/>
<dbReference type="AlphaFoldDB" id="H0ECU0"/>
<dbReference type="HOGENOM" id="CLU_1454552_0_0_1"/>
<gene>
    <name evidence="1" type="ORF">M7I_0235</name>
</gene>
<dbReference type="InParanoid" id="H0ECU0"/>